<dbReference type="Gene3D" id="3.40.1730.10">
    <property type="entry name" value="pa0076 domain"/>
    <property type="match status" value="1"/>
</dbReference>
<evidence type="ECO:0000256" key="1">
    <source>
        <dbReference type="SAM" id="MobiDB-lite"/>
    </source>
</evidence>
<evidence type="ECO:0000259" key="2">
    <source>
        <dbReference type="PROSITE" id="PS51746"/>
    </source>
</evidence>
<dbReference type="AlphaFoldDB" id="A0A939G096"/>
<dbReference type="Proteomes" id="UP000664122">
    <property type="component" value="Unassembled WGS sequence"/>
</dbReference>
<dbReference type="Gene3D" id="3.60.40.10">
    <property type="entry name" value="PPM-type phosphatase domain"/>
    <property type="match status" value="1"/>
</dbReference>
<name>A0A939G096_9HYPH</name>
<protein>
    <submittedName>
        <fullName evidence="3">Type VI secretion system-associated protein TagF</fullName>
    </submittedName>
</protein>
<dbReference type="PROSITE" id="PS51746">
    <property type="entry name" value="PPM_2"/>
    <property type="match status" value="1"/>
</dbReference>
<feature type="compositionally biased region" description="Basic and acidic residues" evidence="1">
    <location>
        <begin position="283"/>
        <end position="298"/>
    </location>
</feature>
<reference evidence="3" key="1">
    <citation type="submission" date="2021-03" db="EMBL/GenBank/DDBJ databases">
        <title>Whole genome sequence of Jiella sp. CQZ9-1.</title>
        <authorList>
            <person name="Tuo L."/>
        </authorList>
    </citation>
    <scope>NUCLEOTIDE SEQUENCE</scope>
    <source>
        <strain evidence="3">CQZ9-1</strain>
    </source>
</reference>
<dbReference type="NCBIfam" id="TIGR03373">
    <property type="entry name" value="VI_minor_4"/>
    <property type="match status" value="1"/>
</dbReference>
<feature type="region of interest" description="Disordered" evidence="1">
    <location>
        <begin position="228"/>
        <end position="302"/>
    </location>
</feature>
<dbReference type="InterPro" id="IPR036457">
    <property type="entry name" value="PPM-type-like_dom_sf"/>
</dbReference>
<organism evidence="3 4">
    <name type="scientific">Jiella flava</name>
    <dbReference type="NCBI Taxonomy" id="2816857"/>
    <lineage>
        <taxon>Bacteria</taxon>
        <taxon>Pseudomonadati</taxon>
        <taxon>Pseudomonadota</taxon>
        <taxon>Alphaproteobacteria</taxon>
        <taxon>Hyphomicrobiales</taxon>
        <taxon>Aurantimonadaceae</taxon>
        <taxon>Jiella</taxon>
    </lineage>
</organism>
<sequence length="534" mass="56880">MALFRHRPRREPTSPPPPAGKGHDGRGADVASRIAAVHPGFFGKVPSHGDFVAADLDPRFQTGFDAWLQQSLSASRQVLGDRWEQLFLAAPAWRFTLAAELCGPSAMTGVFLPSRDRIGRCFPLVIAARRTLEGTTARIVYDEHWFIVAEAIGRTGLQSDFDLAVFRDKLRRVRPPRDPEGAVGPAATTYGSAWWTAGGPTVRPKEFACDGLPPPDRFLDFLVERPGGRRAQGGAESRPQSDFAPARDSEPAAERAAVSSRQEPENAALSRDADPHPPPPPAGHHDPDAADSPLREARPTAPRTDLVTTIAGAQHEADAAATPQAVIVVNEAAGFAGVIASSLAHRLGPKIVGIVAKVLHESPAHDALDDAIAELKGKLGRVHTLLRTGNAEAMGETSKLPDDFSISLAVAIHRGGRIAALWIGDCRGYLMRDGMMRCLTRDHVEVGMRRRLSRSLGSAQGSAMPDITIETALSGDRLMLCSPSIGRHLKDRAIAGVLLDGNPEETADGLIQEAILAGASGGLAVCLLDLSQAP</sequence>
<keyword evidence="4" id="KW-1185">Reference proteome</keyword>
<dbReference type="InterPro" id="IPR017748">
    <property type="entry name" value="TagF"/>
</dbReference>
<dbReference type="InterPro" id="IPR001932">
    <property type="entry name" value="PPM-type_phosphatase-like_dom"/>
</dbReference>
<accession>A0A939G096</accession>
<feature type="domain" description="PPM-type phosphatase" evidence="2">
    <location>
        <begin position="317"/>
        <end position="530"/>
    </location>
</feature>
<evidence type="ECO:0000313" key="3">
    <source>
        <dbReference type="EMBL" id="MBO0662669.1"/>
    </source>
</evidence>
<dbReference type="EMBL" id="JAFMPP010000006">
    <property type="protein sequence ID" value="MBO0662669.1"/>
    <property type="molecule type" value="Genomic_DNA"/>
</dbReference>
<dbReference type="Pfam" id="PF09867">
    <property type="entry name" value="TagF_N"/>
    <property type="match status" value="1"/>
</dbReference>
<gene>
    <name evidence="3" type="primary">tagF</name>
    <name evidence="3" type="ORF">J1C48_08775</name>
</gene>
<proteinExistence type="predicted"/>
<dbReference type="SUPFAM" id="SSF81606">
    <property type="entry name" value="PP2C-like"/>
    <property type="match status" value="1"/>
</dbReference>
<evidence type="ECO:0000313" key="4">
    <source>
        <dbReference type="Proteomes" id="UP000664122"/>
    </source>
</evidence>
<dbReference type="InterPro" id="IPR038225">
    <property type="entry name" value="TagF_sf"/>
</dbReference>
<comment type="caution">
    <text evidence="3">The sequence shown here is derived from an EMBL/GenBank/DDBJ whole genome shotgun (WGS) entry which is preliminary data.</text>
</comment>
<feature type="region of interest" description="Disordered" evidence="1">
    <location>
        <begin position="1"/>
        <end position="28"/>
    </location>
</feature>